<evidence type="ECO:0000259" key="7">
    <source>
        <dbReference type="Pfam" id="PF00441"/>
    </source>
</evidence>
<evidence type="ECO:0000256" key="3">
    <source>
        <dbReference type="ARBA" id="ARBA00022630"/>
    </source>
</evidence>
<keyword evidence="5 6" id="KW-0560">Oxidoreductase</keyword>
<evidence type="ECO:0000259" key="9">
    <source>
        <dbReference type="Pfam" id="PF02771"/>
    </source>
</evidence>
<evidence type="ECO:0000259" key="8">
    <source>
        <dbReference type="Pfam" id="PF02770"/>
    </source>
</evidence>
<feature type="domain" description="Acyl-CoA dehydrogenase/oxidase C-terminal" evidence="7">
    <location>
        <begin position="231"/>
        <end position="399"/>
    </location>
</feature>
<dbReference type="Gene3D" id="1.10.540.10">
    <property type="entry name" value="Acyl-CoA dehydrogenase/oxidase, N-terminal domain"/>
    <property type="match status" value="1"/>
</dbReference>
<dbReference type="GO" id="GO:0005886">
    <property type="term" value="C:plasma membrane"/>
    <property type="evidence" value="ECO:0007669"/>
    <property type="project" value="TreeGrafter"/>
</dbReference>
<dbReference type="Proteomes" id="UP000198728">
    <property type="component" value="Unassembled WGS sequence"/>
</dbReference>
<dbReference type="Gene3D" id="2.40.110.10">
    <property type="entry name" value="Butyryl-CoA Dehydrogenase, subunit A, domain 2"/>
    <property type="match status" value="1"/>
</dbReference>
<evidence type="ECO:0000313" key="10">
    <source>
        <dbReference type="EMBL" id="SFC29203.1"/>
    </source>
</evidence>
<gene>
    <name evidence="10" type="ORF">SAMN04488094_103337</name>
</gene>
<dbReference type="InterPro" id="IPR052161">
    <property type="entry name" value="Mycobact_Acyl-CoA_DH"/>
</dbReference>
<dbReference type="InterPro" id="IPR009100">
    <property type="entry name" value="AcylCoA_DH/oxidase_NM_dom_sf"/>
</dbReference>
<dbReference type="Pfam" id="PF00441">
    <property type="entry name" value="Acyl-CoA_dh_1"/>
    <property type="match status" value="1"/>
</dbReference>
<dbReference type="AlphaFoldDB" id="A0A1I1I693"/>
<dbReference type="Pfam" id="PF02770">
    <property type="entry name" value="Acyl-CoA_dh_M"/>
    <property type="match status" value="1"/>
</dbReference>
<comment type="similarity">
    <text evidence="2 6">Belongs to the acyl-CoA dehydrogenase family.</text>
</comment>
<protein>
    <submittedName>
        <fullName evidence="10">Acyl-CoA dehydrogenase</fullName>
    </submittedName>
</protein>
<reference evidence="10 11" key="1">
    <citation type="submission" date="2016-10" db="EMBL/GenBank/DDBJ databases">
        <authorList>
            <person name="de Groot N.N."/>
        </authorList>
    </citation>
    <scope>NUCLEOTIDE SEQUENCE [LARGE SCALE GENOMIC DNA]</scope>
    <source>
        <strain evidence="10 11">DSM 19548</strain>
    </source>
</reference>
<accession>A0A1I1I693</accession>
<organism evidence="10 11">
    <name type="scientific">Tropicimonas isoalkanivorans</name>
    <dbReference type="NCBI Taxonomy" id="441112"/>
    <lineage>
        <taxon>Bacteria</taxon>
        <taxon>Pseudomonadati</taxon>
        <taxon>Pseudomonadota</taxon>
        <taxon>Alphaproteobacteria</taxon>
        <taxon>Rhodobacterales</taxon>
        <taxon>Roseobacteraceae</taxon>
        <taxon>Tropicimonas</taxon>
    </lineage>
</organism>
<dbReference type="InterPro" id="IPR009075">
    <property type="entry name" value="AcylCo_DH/oxidase_C"/>
</dbReference>
<dbReference type="STRING" id="441112.SAMN04488094_103337"/>
<dbReference type="InterPro" id="IPR013786">
    <property type="entry name" value="AcylCoA_DH/ox_N"/>
</dbReference>
<sequence length="402" mass="44988">MSATTPDEIGDFRQEVRDFLKENLPDDMAHRGRNGFLAAREDSLGWQQILAKKGWSVPHWPEEHGGPGWSAMQRYVFDEECYLAGAPTINIGGVGLVAPVIQAFGTQEQKDRFLPPIRNGEVFWIQGFSEPSAGSDLASLRTTAVRQGDEYVINGQKIWTSHGLFGDWNFMLARTDPEAKKQAGISFFLIDVKTPGLTIRPIESLEGSHHLTEVFYDDVRVPVSNRVGEENKGWDYTKYLLFNERAFYGAEAPSLKRYLAKIKTYARRETVDGRPLIENCTFATRLAELELEVMAVDMTVSRVIAHGLTERNGGNAVGSILKVRGTELAQKLTDLLVETIGDYGAYAYPDTNEEPEMRDMPHAGPNYAPGLFAELIYRRAASIYGGANEVQRNIIAKTLFRF</sequence>
<dbReference type="InterPro" id="IPR006091">
    <property type="entry name" value="Acyl-CoA_Oxase/DH_mid-dom"/>
</dbReference>
<evidence type="ECO:0000256" key="6">
    <source>
        <dbReference type="RuleBase" id="RU362125"/>
    </source>
</evidence>
<dbReference type="InterPro" id="IPR036250">
    <property type="entry name" value="AcylCo_DH-like_C"/>
</dbReference>
<dbReference type="SUPFAM" id="SSF47203">
    <property type="entry name" value="Acyl-CoA dehydrogenase C-terminal domain-like"/>
    <property type="match status" value="1"/>
</dbReference>
<evidence type="ECO:0000256" key="1">
    <source>
        <dbReference type="ARBA" id="ARBA00001974"/>
    </source>
</evidence>
<evidence type="ECO:0000256" key="2">
    <source>
        <dbReference type="ARBA" id="ARBA00009347"/>
    </source>
</evidence>
<evidence type="ECO:0000313" key="11">
    <source>
        <dbReference type="Proteomes" id="UP000198728"/>
    </source>
</evidence>
<name>A0A1I1I693_9RHOB</name>
<dbReference type="PANTHER" id="PTHR43292">
    <property type="entry name" value="ACYL-COA DEHYDROGENASE"/>
    <property type="match status" value="1"/>
</dbReference>
<keyword evidence="11" id="KW-1185">Reference proteome</keyword>
<dbReference type="GO" id="GO:0016627">
    <property type="term" value="F:oxidoreductase activity, acting on the CH-CH group of donors"/>
    <property type="evidence" value="ECO:0007669"/>
    <property type="project" value="InterPro"/>
</dbReference>
<dbReference type="SUPFAM" id="SSF56645">
    <property type="entry name" value="Acyl-CoA dehydrogenase NM domain-like"/>
    <property type="match status" value="1"/>
</dbReference>
<evidence type="ECO:0000256" key="4">
    <source>
        <dbReference type="ARBA" id="ARBA00022827"/>
    </source>
</evidence>
<keyword evidence="4 6" id="KW-0274">FAD</keyword>
<dbReference type="RefSeq" id="WP_218152839.1">
    <property type="nucleotide sequence ID" value="NZ_FOLG01000003.1"/>
</dbReference>
<dbReference type="Pfam" id="PF02771">
    <property type="entry name" value="Acyl-CoA_dh_N"/>
    <property type="match status" value="1"/>
</dbReference>
<dbReference type="Gene3D" id="1.20.140.10">
    <property type="entry name" value="Butyryl-CoA Dehydrogenase, subunit A, domain 3"/>
    <property type="match status" value="1"/>
</dbReference>
<dbReference type="EMBL" id="FOLG01000003">
    <property type="protein sequence ID" value="SFC29203.1"/>
    <property type="molecule type" value="Genomic_DNA"/>
</dbReference>
<proteinExistence type="inferred from homology"/>
<dbReference type="GO" id="GO:0050660">
    <property type="term" value="F:flavin adenine dinucleotide binding"/>
    <property type="evidence" value="ECO:0007669"/>
    <property type="project" value="InterPro"/>
</dbReference>
<feature type="domain" description="Acyl-CoA dehydrogenase/oxidase N-terminal" evidence="9">
    <location>
        <begin position="8"/>
        <end position="121"/>
    </location>
</feature>
<keyword evidence="3 6" id="KW-0285">Flavoprotein</keyword>
<evidence type="ECO:0000256" key="5">
    <source>
        <dbReference type="ARBA" id="ARBA00023002"/>
    </source>
</evidence>
<dbReference type="InterPro" id="IPR046373">
    <property type="entry name" value="Acyl-CoA_Oxase/DH_mid-dom_sf"/>
</dbReference>
<comment type="cofactor">
    <cofactor evidence="1 6">
        <name>FAD</name>
        <dbReference type="ChEBI" id="CHEBI:57692"/>
    </cofactor>
</comment>
<dbReference type="PANTHER" id="PTHR43292:SF3">
    <property type="entry name" value="ACYL-COA DEHYDROGENASE FADE29"/>
    <property type="match status" value="1"/>
</dbReference>
<dbReference type="InterPro" id="IPR037069">
    <property type="entry name" value="AcylCoA_DH/ox_N_sf"/>
</dbReference>
<dbReference type="FunFam" id="2.40.110.10:FF:000011">
    <property type="entry name" value="Acyl-CoA dehydrogenase FadE34"/>
    <property type="match status" value="1"/>
</dbReference>
<feature type="domain" description="Acyl-CoA oxidase/dehydrogenase middle" evidence="8">
    <location>
        <begin position="127"/>
        <end position="219"/>
    </location>
</feature>